<evidence type="ECO:0000256" key="3">
    <source>
        <dbReference type="SAM" id="MobiDB-lite"/>
    </source>
</evidence>
<organism evidence="7">
    <name type="scientific">Soboliphyme baturini</name>
    <dbReference type="NCBI Taxonomy" id="241478"/>
    <lineage>
        <taxon>Eukaryota</taxon>
        <taxon>Metazoa</taxon>
        <taxon>Ecdysozoa</taxon>
        <taxon>Nematoda</taxon>
        <taxon>Enoplea</taxon>
        <taxon>Dorylaimia</taxon>
        <taxon>Dioctophymatida</taxon>
        <taxon>Dioctophymatoidea</taxon>
        <taxon>Soboliphymatidae</taxon>
        <taxon>Soboliphyme</taxon>
    </lineage>
</organism>
<dbReference type="AlphaFoldDB" id="A0A183IHM6"/>
<dbReference type="InterPro" id="IPR036028">
    <property type="entry name" value="SH3-like_dom_sf"/>
</dbReference>
<feature type="region of interest" description="Disordered" evidence="3">
    <location>
        <begin position="1"/>
        <end position="28"/>
    </location>
</feature>
<dbReference type="Proteomes" id="UP000270296">
    <property type="component" value="Unassembled WGS sequence"/>
</dbReference>
<proteinExistence type="predicted"/>
<dbReference type="SMART" id="SM00326">
    <property type="entry name" value="SH3"/>
    <property type="match status" value="1"/>
</dbReference>
<evidence type="ECO:0000256" key="1">
    <source>
        <dbReference type="ARBA" id="ARBA00022443"/>
    </source>
</evidence>
<dbReference type="PROSITE" id="PS50002">
    <property type="entry name" value="SH3"/>
    <property type="match status" value="1"/>
</dbReference>
<accession>A0A183IHM6</accession>
<dbReference type="EMBL" id="UZAM01007581">
    <property type="protein sequence ID" value="VDP00084.1"/>
    <property type="molecule type" value="Genomic_DNA"/>
</dbReference>
<feature type="domain" description="SH3" evidence="4">
    <location>
        <begin position="26"/>
        <end position="85"/>
    </location>
</feature>
<sequence length="386" mass="41635">MYHICMSKSSDENSTAKVTTRGAGDGPSRKVKAICSYSPLNEEELKLEVNDVIEVISFEEGGYSRGRLNGKVGLFPSECTKPVDGSVSPLVKSQMTLDGTSENVTASEIQPKKIHGVGFGNIFVKDAKIELKSKNKFDFSPKSIETKDFSPKVEKKMTHYFPPLVPAKPLKPSSSAQGQVAATPVDTAKFLKSPVLQESGGGANAAGRPSSSSKQATTAAMTTSTASGSVDKKDNAAATDTSSDADMSSSSSPLGKKSGKTSETAGGGVDDSLSTFAETNDAKCFDRLNENEKLSHLTAYRPRLVNRRPPSKVLISDMKEHIAEDSTHLPLTLVTAKENAFSRENFVSRESFETLQAAFELFKKETVTRMKELERKICSLERKGKL</sequence>
<keyword evidence="6" id="KW-1185">Reference proteome</keyword>
<reference evidence="5 6" key="2">
    <citation type="submission" date="2018-11" db="EMBL/GenBank/DDBJ databases">
        <authorList>
            <consortium name="Pathogen Informatics"/>
        </authorList>
    </citation>
    <scope>NUCLEOTIDE SEQUENCE [LARGE SCALE GENOMIC DNA]</scope>
</reference>
<gene>
    <name evidence="5" type="ORF">SBAD_LOCUS3121</name>
</gene>
<evidence type="ECO:0000313" key="6">
    <source>
        <dbReference type="Proteomes" id="UP000270296"/>
    </source>
</evidence>
<dbReference type="Gene3D" id="2.30.30.40">
    <property type="entry name" value="SH3 Domains"/>
    <property type="match status" value="1"/>
</dbReference>
<feature type="compositionally biased region" description="Low complexity" evidence="3">
    <location>
        <begin position="210"/>
        <end position="229"/>
    </location>
</feature>
<reference evidence="7" key="1">
    <citation type="submission" date="2016-06" db="UniProtKB">
        <authorList>
            <consortium name="WormBaseParasite"/>
        </authorList>
    </citation>
    <scope>IDENTIFICATION</scope>
</reference>
<evidence type="ECO:0000313" key="5">
    <source>
        <dbReference type="EMBL" id="VDP00084.1"/>
    </source>
</evidence>
<keyword evidence="1 2" id="KW-0728">SH3 domain</keyword>
<name>A0A183IHM6_9BILA</name>
<dbReference type="InterPro" id="IPR001452">
    <property type="entry name" value="SH3_domain"/>
</dbReference>
<protein>
    <submittedName>
        <fullName evidence="7">SH3 domain-containing protein</fullName>
    </submittedName>
</protein>
<dbReference type="WBParaSite" id="SBAD_0000326701-mRNA-1">
    <property type="protein sequence ID" value="SBAD_0000326701-mRNA-1"/>
    <property type="gene ID" value="SBAD_0000326701"/>
</dbReference>
<evidence type="ECO:0000259" key="4">
    <source>
        <dbReference type="PROSITE" id="PS50002"/>
    </source>
</evidence>
<dbReference type="OrthoDB" id="10255964at2759"/>
<evidence type="ECO:0000256" key="2">
    <source>
        <dbReference type="PROSITE-ProRule" id="PRU00192"/>
    </source>
</evidence>
<dbReference type="Pfam" id="PF14604">
    <property type="entry name" value="SH3_9"/>
    <property type="match status" value="1"/>
</dbReference>
<evidence type="ECO:0000313" key="7">
    <source>
        <dbReference type="WBParaSite" id="SBAD_0000326701-mRNA-1"/>
    </source>
</evidence>
<feature type="region of interest" description="Disordered" evidence="3">
    <location>
        <begin position="197"/>
        <end position="273"/>
    </location>
</feature>
<feature type="compositionally biased region" description="Low complexity" evidence="3">
    <location>
        <begin position="236"/>
        <end position="256"/>
    </location>
</feature>
<dbReference type="SUPFAM" id="SSF50044">
    <property type="entry name" value="SH3-domain"/>
    <property type="match status" value="1"/>
</dbReference>